<evidence type="ECO:0000259" key="1">
    <source>
        <dbReference type="Pfam" id="PF07510"/>
    </source>
</evidence>
<dbReference type="PANTHER" id="PTHR24094">
    <property type="entry name" value="SECRETED PROTEIN"/>
    <property type="match status" value="1"/>
</dbReference>
<dbReference type="OrthoDB" id="5196645at2"/>
<evidence type="ECO:0000313" key="2">
    <source>
        <dbReference type="EMBL" id="PKZ41831.1"/>
    </source>
</evidence>
<sequence>MTATAGSTEYSAPLTQAVEELPVAAEDNAGYDRKKHFGSWKDEDGDCQNARAEVLIEESSTEVTFTNEKECTVDGGTWTTTWDGRVHRKASETQIDHTVPLHEAWGSGAQEWEDTRRKAYANDLGDERLLTAQTSALNTEKGSKGPEEWLPPKDQCTYVADWTAMKVRWGLTVDETEKAKMTEMAASCPETTITVTVV</sequence>
<comment type="caution">
    <text evidence="2">The sequence shown here is derived from an EMBL/GenBank/DDBJ whole genome shotgun (WGS) entry which is preliminary data.</text>
</comment>
<gene>
    <name evidence="2" type="ORF">CYJ76_05895</name>
</gene>
<proteinExistence type="predicted"/>
<dbReference type="Pfam" id="PF07510">
    <property type="entry name" value="GmrSD_C"/>
    <property type="match status" value="1"/>
</dbReference>
<dbReference type="Proteomes" id="UP000234206">
    <property type="component" value="Unassembled WGS sequence"/>
</dbReference>
<dbReference type="GO" id="GO:0004519">
    <property type="term" value="F:endonuclease activity"/>
    <property type="evidence" value="ECO:0007669"/>
    <property type="project" value="UniProtKB-KW"/>
</dbReference>
<organism evidence="2 3">
    <name type="scientific">Kytococcus schroeteri</name>
    <dbReference type="NCBI Taxonomy" id="138300"/>
    <lineage>
        <taxon>Bacteria</taxon>
        <taxon>Bacillati</taxon>
        <taxon>Actinomycetota</taxon>
        <taxon>Actinomycetes</taxon>
        <taxon>Micrococcales</taxon>
        <taxon>Kytococcaceae</taxon>
        <taxon>Kytococcus</taxon>
    </lineage>
</organism>
<dbReference type="PANTHER" id="PTHR24094:SF15">
    <property type="entry name" value="AMP-DEPENDENT SYNTHETASE_LIGASE DOMAIN-CONTAINING PROTEIN-RELATED"/>
    <property type="match status" value="1"/>
</dbReference>
<keyword evidence="2" id="KW-0540">Nuclease</keyword>
<keyword evidence="2" id="KW-0255">Endonuclease</keyword>
<name>A0A2I1PB67_9MICO</name>
<feature type="domain" description="GmrSD restriction endonucleases C-terminal" evidence="1">
    <location>
        <begin position="86"/>
        <end position="183"/>
    </location>
</feature>
<reference evidence="2 3" key="1">
    <citation type="submission" date="2017-12" db="EMBL/GenBank/DDBJ databases">
        <title>Phylogenetic diversity of female urinary microbiome.</title>
        <authorList>
            <person name="Thomas-White K."/>
            <person name="Wolfe A.J."/>
        </authorList>
    </citation>
    <scope>NUCLEOTIDE SEQUENCE [LARGE SCALE GENOMIC DNA]</scope>
    <source>
        <strain evidence="2 3">UMB1298</strain>
    </source>
</reference>
<keyword evidence="3" id="KW-1185">Reference proteome</keyword>
<protein>
    <submittedName>
        <fullName evidence="2">HNH endonuclease</fullName>
    </submittedName>
</protein>
<accession>A0A2I1PB67</accession>
<dbReference type="InterPro" id="IPR011089">
    <property type="entry name" value="GmrSD_C"/>
</dbReference>
<keyword evidence="2" id="KW-0378">Hydrolase</keyword>
<dbReference type="AlphaFoldDB" id="A0A2I1PB67"/>
<evidence type="ECO:0000313" key="3">
    <source>
        <dbReference type="Proteomes" id="UP000234206"/>
    </source>
</evidence>
<dbReference type="EMBL" id="PKIZ01000009">
    <property type="protein sequence ID" value="PKZ41831.1"/>
    <property type="molecule type" value="Genomic_DNA"/>
</dbReference>